<protein>
    <recommendedName>
        <fullName evidence="4">NPCBM/NEW2 domain-containing protein</fullName>
    </recommendedName>
</protein>
<organism evidence="2 3">
    <name type="scientific">Cryptosporangium aurantiacum</name>
    <dbReference type="NCBI Taxonomy" id="134849"/>
    <lineage>
        <taxon>Bacteria</taxon>
        <taxon>Bacillati</taxon>
        <taxon>Actinomycetota</taxon>
        <taxon>Actinomycetes</taxon>
        <taxon>Cryptosporangiales</taxon>
        <taxon>Cryptosporangiaceae</taxon>
        <taxon>Cryptosporangium</taxon>
    </lineage>
</organism>
<gene>
    <name evidence="2" type="ORF">SAMN05443668_10279</name>
</gene>
<evidence type="ECO:0000313" key="2">
    <source>
        <dbReference type="EMBL" id="SHM88853.1"/>
    </source>
</evidence>
<dbReference type="EMBL" id="FRCS01000002">
    <property type="protein sequence ID" value="SHM88853.1"/>
    <property type="molecule type" value="Genomic_DNA"/>
</dbReference>
<feature type="compositionally biased region" description="Low complexity" evidence="1">
    <location>
        <begin position="32"/>
        <end position="46"/>
    </location>
</feature>
<name>A0A1M7MDN7_9ACTN</name>
<evidence type="ECO:0000256" key="1">
    <source>
        <dbReference type="SAM" id="MobiDB-lite"/>
    </source>
</evidence>
<evidence type="ECO:0008006" key="4">
    <source>
        <dbReference type="Google" id="ProtNLM"/>
    </source>
</evidence>
<accession>A0A1M7MDN7</accession>
<dbReference type="AlphaFoldDB" id="A0A1M7MDN7"/>
<sequence length="177" mass="18108">MTLIAEAATVLSVVVALGAWFFPRGDDKKDSSAPSTGVTSAAVSASLPPSTPNAPGGKLLLDVDPERGAGNAAESGSALLMECGAGTTQDRFREVAYPLYGAYREFSADVVAGGSAPAETRVQLELFADQSAVANAIVPIGGGRTIRVSVRGAASLVVRLTCESSKGKLRLESPTLR</sequence>
<evidence type="ECO:0000313" key="3">
    <source>
        <dbReference type="Proteomes" id="UP000184440"/>
    </source>
</evidence>
<dbReference type="Proteomes" id="UP000184440">
    <property type="component" value="Unassembled WGS sequence"/>
</dbReference>
<keyword evidence="3" id="KW-1185">Reference proteome</keyword>
<proteinExistence type="predicted"/>
<feature type="region of interest" description="Disordered" evidence="1">
    <location>
        <begin position="27"/>
        <end position="59"/>
    </location>
</feature>
<dbReference type="RefSeq" id="WP_073253147.1">
    <property type="nucleotide sequence ID" value="NZ_FRCS01000002.1"/>
</dbReference>
<reference evidence="2 3" key="1">
    <citation type="submission" date="2016-11" db="EMBL/GenBank/DDBJ databases">
        <authorList>
            <person name="Jaros S."/>
            <person name="Januszkiewicz K."/>
            <person name="Wedrychowicz H."/>
        </authorList>
    </citation>
    <scope>NUCLEOTIDE SEQUENCE [LARGE SCALE GENOMIC DNA]</scope>
    <source>
        <strain evidence="2 3">DSM 46144</strain>
    </source>
</reference>